<evidence type="ECO:0000259" key="3">
    <source>
        <dbReference type="PROSITE" id="PS51371"/>
    </source>
</evidence>
<dbReference type="RefSeq" id="WP_184698666.1">
    <property type="nucleotide sequence ID" value="NZ_JACHJN010000016.1"/>
</dbReference>
<dbReference type="EMBL" id="JACHJN010000016">
    <property type="protein sequence ID" value="MBB5960448.1"/>
    <property type="molecule type" value="Genomic_DNA"/>
</dbReference>
<dbReference type="Gene3D" id="3.10.580.10">
    <property type="entry name" value="CBS-domain"/>
    <property type="match status" value="1"/>
</dbReference>
<dbReference type="Pfam" id="PF00571">
    <property type="entry name" value="CBS"/>
    <property type="match status" value="2"/>
</dbReference>
<dbReference type="InterPro" id="IPR046342">
    <property type="entry name" value="CBS_dom_sf"/>
</dbReference>
<feature type="domain" description="CBS" evidence="3">
    <location>
        <begin position="7"/>
        <end position="65"/>
    </location>
</feature>
<keyword evidence="1 2" id="KW-0129">CBS domain</keyword>
<dbReference type="Proteomes" id="UP000547510">
    <property type="component" value="Unassembled WGS sequence"/>
</dbReference>
<dbReference type="SMART" id="SM00116">
    <property type="entry name" value="CBS"/>
    <property type="match status" value="2"/>
</dbReference>
<evidence type="ECO:0000313" key="4">
    <source>
        <dbReference type="EMBL" id="MBB5960448.1"/>
    </source>
</evidence>
<accession>A0A841CWE8</accession>
<evidence type="ECO:0000256" key="2">
    <source>
        <dbReference type="PROSITE-ProRule" id="PRU00703"/>
    </source>
</evidence>
<dbReference type="InterPro" id="IPR051257">
    <property type="entry name" value="Diverse_CBS-Domain"/>
</dbReference>
<name>A0A841CWE8_9PSEU</name>
<proteinExistence type="predicted"/>
<dbReference type="InterPro" id="IPR000644">
    <property type="entry name" value="CBS_dom"/>
</dbReference>
<protein>
    <submittedName>
        <fullName evidence="4">CBS domain-containing protein</fullName>
    </submittedName>
</protein>
<evidence type="ECO:0000313" key="5">
    <source>
        <dbReference type="Proteomes" id="UP000547510"/>
    </source>
</evidence>
<dbReference type="PROSITE" id="PS51371">
    <property type="entry name" value="CBS"/>
    <property type="match status" value="2"/>
</dbReference>
<dbReference type="PANTHER" id="PTHR43080:SF29">
    <property type="entry name" value="OS02G0818000 PROTEIN"/>
    <property type="match status" value="1"/>
</dbReference>
<dbReference type="PANTHER" id="PTHR43080">
    <property type="entry name" value="CBS DOMAIN-CONTAINING PROTEIN CBSX3, MITOCHONDRIAL"/>
    <property type="match status" value="1"/>
</dbReference>
<gene>
    <name evidence="4" type="ORF">FHS29_007072</name>
</gene>
<organism evidence="4 5">
    <name type="scientific">Saccharothrix tamanrassetensis</name>
    <dbReference type="NCBI Taxonomy" id="1051531"/>
    <lineage>
        <taxon>Bacteria</taxon>
        <taxon>Bacillati</taxon>
        <taxon>Actinomycetota</taxon>
        <taxon>Actinomycetes</taxon>
        <taxon>Pseudonocardiales</taxon>
        <taxon>Pseudonocardiaceae</taxon>
        <taxon>Saccharothrix</taxon>
    </lineage>
</organism>
<dbReference type="AlphaFoldDB" id="A0A841CWE8"/>
<evidence type="ECO:0000256" key="1">
    <source>
        <dbReference type="ARBA" id="ARBA00023122"/>
    </source>
</evidence>
<keyword evidence="5" id="KW-1185">Reference proteome</keyword>
<feature type="domain" description="CBS" evidence="3">
    <location>
        <begin position="85"/>
        <end position="141"/>
    </location>
</feature>
<reference evidence="4 5" key="1">
    <citation type="submission" date="2020-08" db="EMBL/GenBank/DDBJ databases">
        <title>Genomic Encyclopedia of Type Strains, Phase III (KMG-III): the genomes of soil and plant-associated and newly described type strains.</title>
        <authorList>
            <person name="Whitman W."/>
        </authorList>
    </citation>
    <scope>NUCLEOTIDE SEQUENCE [LARGE SCALE GENOMIC DNA]</scope>
    <source>
        <strain evidence="4 5">CECT 8640</strain>
    </source>
</reference>
<sequence>MRVRDVMTRDVVTVSPDSPVRDAAVLPAPKGFTTLPVVDEWGEPVGVITEADALRDRLPVDPRSLVHGEAPHGRPVPRRTVAEVMSEPAVGASPDMDVAEPARQMLEHGARSACVLDGRRLVGVVTRRDMLRAISRDERDRHVAAVPGVVDVGFPEAGHAVGHG</sequence>
<dbReference type="SUPFAM" id="SSF54631">
    <property type="entry name" value="CBS-domain pair"/>
    <property type="match status" value="1"/>
</dbReference>
<comment type="caution">
    <text evidence="4">The sequence shown here is derived from an EMBL/GenBank/DDBJ whole genome shotgun (WGS) entry which is preliminary data.</text>
</comment>